<accession>A0A521AQM0</accession>
<protein>
    <submittedName>
        <fullName evidence="2">Pimeloyl-ACP methyl ester carboxylesterase</fullName>
    </submittedName>
</protein>
<evidence type="ECO:0000313" key="2">
    <source>
        <dbReference type="EMBL" id="SMO37085.1"/>
    </source>
</evidence>
<name>A0A521AQM0_9BACT</name>
<dbReference type="Proteomes" id="UP000317593">
    <property type="component" value="Unassembled WGS sequence"/>
</dbReference>
<dbReference type="Pfam" id="PF12697">
    <property type="entry name" value="Abhydrolase_6"/>
    <property type="match status" value="1"/>
</dbReference>
<gene>
    <name evidence="2" type="ORF">SAMN06265218_101287</name>
</gene>
<evidence type="ECO:0000259" key="1">
    <source>
        <dbReference type="Pfam" id="PF12697"/>
    </source>
</evidence>
<evidence type="ECO:0000313" key="3">
    <source>
        <dbReference type="Proteomes" id="UP000317593"/>
    </source>
</evidence>
<proteinExistence type="predicted"/>
<keyword evidence="3" id="KW-1185">Reference proteome</keyword>
<dbReference type="PANTHER" id="PTHR46438">
    <property type="entry name" value="ALPHA/BETA-HYDROLASES SUPERFAMILY PROTEIN"/>
    <property type="match status" value="1"/>
</dbReference>
<dbReference type="InterPro" id="IPR000073">
    <property type="entry name" value="AB_hydrolase_1"/>
</dbReference>
<dbReference type="SUPFAM" id="SSF53474">
    <property type="entry name" value="alpha/beta-Hydrolases"/>
    <property type="match status" value="1"/>
</dbReference>
<dbReference type="PRINTS" id="PR00111">
    <property type="entry name" value="ABHYDROLASE"/>
</dbReference>
<dbReference type="AlphaFoldDB" id="A0A521AQM0"/>
<dbReference type="InterPro" id="IPR029058">
    <property type="entry name" value="AB_hydrolase_fold"/>
</dbReference>
<dbReference type="EMBL" id="FXTH01000001">
    <property type="protein sequence ID" value="SMO37085.1"/>
    <property type="molecule type" value="Genomic_DNA"/>
</dbReference>
<dbReference type="Gene3D" id="3.40.50.1820">
    <property type="entry name" value="alpha/beta hydrolase"/>
    <property type="match status" value="1"/>
</dbReference>
<reference evidence="2 3" key="1">
    <citation type="submission" date="2017-05" db="EMBL/GenBank/DDBJ databases">
        <authorList>
            <person name="Varghese N."/>
            <person name="Submissions S."/>
        </authorList>
    </citation>
    <scope>NUCLEOTIDE SEQUENCE [LARGE SCALE GENOMIC DNA]</scope>
    <source>
        <strain evidence="2 3">DSM 21194</strain>
    </source>
</reference>
<dbReference type="OrthoDB" id="9773293at2"/>
<organism evidence="2 3">
    <name type="scientific">Fodinibius sediminis</name>
    <dbReference type="NCBI Taxonomy" id="1214077"/>
    <lineage>
        <taxon>Bacteria</taxon>
        <taxon>Pseudomonadati</taxon>
        <taxon>Balneolota</taxon>
        <taxon>Balneolia</taxon>
        <taxon>Balneolales</taxon>
        <taxon>Balneolaceae</taxon>
        <taxon>Fodinibius</taxon>
    </lineage>
</organism>
<feature type="domain" description="AB hydrolase-1" evidence="1">
    <location>
        <begin position="52"/>
        <end position="289"/>
    </location>
</feature>
<sequence>MKAYTVSDHREDREKQDDNRLHLIDGIPATERRINLAGIDTAVLEGGDGPPVILLHGPGETSLWWMRVITRLVKTHRLIVPDLPGHGASMVSADRLRPEVINAWLSELITRTSSSRPVLAGHLLGGAMAARFAIKQGNCLDRLVLVNSFGLGTFRPAPGFVLRLIHFLIRPTRKTYRRFLPQCVYDVDELRKQMGSYWKPFLAYNLECAQNPNQKAALRTLMRQLGIPRIPPEALEKIEPPVALIWGRHDRANRLEIAKTASERYGWPLHIIENARDDPKLEQPEVFVQTLHTIMNA</sequence>
<dbReference type="RefSeq" id="WP_142712747.1">
    <property type="nucleotide sequence ID" value="NZ_FXTH01000001.1"/>
</dbReference>